<proteinExistence type="predicted"/>
<dbReference type="AlphaFoldDB" id="A0A1W0WVY5"/>
<gene>
    <name evidence="1" type="ORF">BV898_06591</name>
</gene>
<sequence>MPLRPRGADVLLYFRDANSFLSGEQKKRLLRKHFSAGKVYECPWRHLQTVPKYSPSAMELRLHQLYSMSLHHAPRRATSTSNPNLLSLLSLARLSLIHLSVSARLPFPAPLLRAILLAQAVLSRLCRVSRVECD</sequence>
<dbReference type="EMBL" id="MTYJ01000040">
    <property type="protein sequence ID" value="OQV19356.1"/>
    <property type="molecule type" value="Genomic_DNA"/>
</dbReference>
<dbReference type="Proteomes" id="UP000192578">
    <property type="component" value="Unassembled WGS sequence"/>
</dbReference>
<keyword evidence="2" id="KW-1185">Reference proteome</keyword>
<evidence type="ECO:0000313" key="2">
    <source>
        <dbReference type="Proteomes" id="UP000192578"/>
    </source>
</evidence>
<name>A0A1W0WVY5_HYPEX</name>
<reference evidence="2" key="1">
    <citation type="submission" date="2017-01" db="EMBL/GenBank/DDBJ databases">
        <title>Comparative genomics of anhydrobiosis in the tardigrade Hypsibius dujardini.</title>
        <authorList>
            <person name="Yoshida Y."/>
            <person name="Koutsovoulos G."/>
            <person name="Laetsch D."/>
            <person name="Stevens L."/>
            <person name="Kumar S."/>
            <person name="Horikawa D."/>
            <person name="Ishino K."/>
            <person name="Komine S."/>
            <person name="Tomita M."/>
            <person name="Blaxter M."/>
            <person name="Arakawa K."/>
        </authorList>
    </citation>
    <scope>NUCLEOTIDE SEQUENCE [LARGE SCALE GENOMIC DNA]</scope>
    <source>
        <strain evidence="2">Z151</strain>
    </source>
</reference>
<protein>
    <submittedName>
        <fullName evidence="1">Uncharacterized protein</fullName>
    </submittedName>
</protein>
<accession>A0A1W0WVY5</accession>
<comment type="caution">
    <text evidence="1">The sequence shown here is derived from an EMBL/GenBank/DDBJ whole genome shotgun (WGS) entry which is preliminary data.</text>
</comment>
<evidence type="ECO:0000313" key="1">
    <source>
        <dbReference type="EMBL" id="OQV19356.1"/>
    </source>
</evidence>
<organism evidence="1 2">
    <name type="scientific">Hypsibius exemplaris</name>
    <name type="common">Freshwater tardigrade</name>
    <dbReference type="NCBI Taxonomy" id="2072580"/>
    <lineage>
        <taxon>Eukaryota</taxon>
        <taxon>Metazoa</taxon>
        <taxon>Ecdysozoa</taxon>
        <taxon>Tardigrada</taxon>
        <taxon>Eutardigrada</taxon>
        <taxon>Parachela</taxon>
        <taxon>Hypsibioidea</taxon>
        <taxon>Hypsibiidae</taxon>
        <taxon>Hypsibius</taxon>
    </lineage>
</organism>